<keyword evidence="3" id="KW-0547">Nucleotide-binding</keyword>
<evidence type="ECO:0000259" key="2">
    <source>
        <dbReference type="Pfam" id="PF04851"/>
    </source>
</evidence>
<dbReference type="EMBL" id="MN013087">
    <property type="protein sequence ID" value="QEG13418.1"/>
    <property type="molecule type" value="Genomic_DNA"/>
</dbReference>
<keyword evidence="3" id="KW-0067">ATP-binding</keyword>
<dbReference type="GO" id="GO:0005524">
    <property type="term" value="F:ATP binding"/>
    <property type="evidence" value="ECO:0007669"/>
    <property type="project" value="InterPro"/>
</dbReference>
<dbReference type="GO" id="GO:0016787">
    <property type="term" value="F:hydrolase activity"/>
    <property type="evidence" value="ECO:0007669"/>
    <property type="project" value="InterPro"/>
</dbReference>
<dbReference type="Proteomes" id="UP000325073">
    <property type="component" value="Segment"/>
</dbReference>
<accession>A0A5B9NHE7</accession>
<sequence>MFHNLTSQHFLLNTIKFALYYTRNHANDKSGLTMLTIEQQIEAYADKIPSIQKRFTVGDIVPYPYQAVAYIETAKRIANYEHPFYIKASVSAGKTIMIAMLAAQCKTMNLPMMVLARQAEIVKQDSEEISNLDVPNSVYCAGLGTKAAYFPIVVGSEGTVVNGLFKMLGDYVPSVLAIDECHQVDWQDLAEAIANDESFEYMSRAKDKPYRVNGEIVDADYPYNEKFETVEFGGGRTQYTIVIIELMRRCLQKTGRELRIVGYTGSEFRGVIPILQEDKSQPGFWREQITDINTNYLVEFGSVVPTIFGDTEADGLGYDLSEFHGSSQDGTQDFSAEDLRKMEKKIHDSGEMTKLIMQKVVERAQTRNGVLITCAGQRHCKEAASYLPPDATYAIITEKTNSKKRGEILDKANRGEIKYIFQVMALTTGVNVPFWDFSVILRKIGSLTLLIQLLGRGMRLLKDWQKEAPYSWVKEDHLVWDFAGTMDDLGQLYFDPILEQAQYQKRKSSKNGPKICPVCKGENSEYARRCIHKDSNGNRCEYFWTSQRCEDQKDPRTGKIKVKGCHAENDIVARQCRCCGVQLKDPNDNLTGKHYTQNDWYQVVGFDLGLTRNQSGIIFNYVLLNHDGERFTAREKFFPESESAICGKLWRQKAVFQHVDDAVMRGKLGGMKNARKILEYAEYFRAPKRVTHRINGKKEDIISRKDFGGEE</sequence>
<feature type="domain" description="Helicase C-terminal" evidence="1">
    <location>
        <begin position="361"/>
        <end position="459"/>
    </location>
</feature>
<keyword evidence="4" id="KW-1185">Reference proteome</keyword>
<keyword evidence="3" id="KW-0347">Helicase</keyword>
<reference evidence="3 4" key="1">
    <citation type="submission" date="2019-04" db="EMBL/GenBank/DDBJ databases">
        <authorList>
            <person name="Dawson D.D."/>
            <person name="Sharma R."/>
            <person name="Thurgood T.L."/>
            <person name="Arens D.K."/>
            <person name="Thompson D.W."/>
            <person name="Kruger J.L."/>
            <person name="Loertscher E."/>
            <person name="Johnson L."/>
            <person name="Walker J."/>
            <person name="Casjens S."/>
            <person name="Grose J.H."/>
        </authorList>
    </citation>
    <scope>NUCLEOTIDE SEQUENCE [LARGE SCALE GENOMIC DNA]</scope>
</reference>
<dbReference type="Gene3D" id="3.40.50.300">
    <property type="entry name" value="P-loop containing nucleotide triphosphate hydrolases"/>
    <property type="match status" value="2"/>
</dbReference>
<dbReference type="PANTHER" id="PTHR47396">
    <property type="entry name" value="TYPE I RESTRICTION ENZYME ECOKI R PROTEIN"/>
    <property type="match status" value="1"/>
</dbReference>
<gene>
    <name evidence="3" type="ORF">PENG_31</name>
</gene>
<dbReference type="GO" id="GO:0004386">
    <property type="term" value="F:helicase activity"/>
    <property type="evidence" value="ECO:0007669"/>
    <property type="project" value="UniProtKB-KW"/>
</dbReference>
<evidence type="ECO:0000313" key="4">
    <source>
        <dbReference type="Proteomes" id="UP000325073"/>
    </source>
</evidence>
<feature type="domain" description="Helicase/UvrB N-terminal" evidence="2">
    <location>
        <begin position="60"/>
        <end position="193"/>
    </location>
</feature>
<dbReference type="PANTHER" id="PTHR47396:SF1">
    <property type="entry name" value="ATP-DEPENDENT HELICASE IRC3-RELATED"/>
    <property type="match status" value="1"/>
</dbReference>
<dbReference type="GO" id="GO:0003677">
    <property type="term" value="F:DNA binding"/>
    <property type="evidence" value="ECO:0007669"/>
    <property type="project" value="InterPro"/>
</dbReference>
<dbReference type="SUPFAM" id="SSF52540">
    <property type="entry name" value="P-loop containing nucleoside triphosphate hydrolases"/>
    <property type="match status" value="1"/>
</dbReference>
<organism evidence="3 4">
    <name type="scientific">Klebsiella phage vB_KpnS_Penguinator</name>
    <dbReference type="NCBI Taxonomy" id="2591377"/>
    <lineage>
        <taxon>Viruses</taxon>
        <taxon>Duplodnaviria</taxon>
        <taxon>Heunggongvirae</taxon>
        <taxon>Uroviricota</taxon>
        <taxon>Caudoviricetes</taxon>
        <taxon>Drexlerviridae</taxon>
        <taxon>Webervirus</taxon>
        <taxon>Webervirus penguinator</taxon>
    </lineage>
</organism>
<protein>
    <submittedName>
        <fullName evidence="3">Putative DNA helicase</fullName>
    </submittedName>
</protein>
<evidence type="ECO:0000313" key="3">
    <source>
        <dbReference type="EMBL" id="QEG13418.1"/>
    </source>
</evidence>
<dbReference type="Pfam" id="PF00271">
    <property type="entry name" value="Helicase_C"/>
    <property type="match status" value="1"/>
</dbReference>
<dbReference type="InterPro" id="IPR001650">
    <property type="entry name" value="Helicase_C-like"/>
</dbReference>
<dbReference type="InterPro" id="IPR050742">
    <property type="entry name" value="Helicase_Restrict-Modif_Enz"/>
</dbReference>
<dbReference type="InterPro" id="IPR006935">
    <property type="entry name" value="Helicase/UvrB_N"/>
</dbReference>
<dbReference type="InterPro" id="IPR027417">
    <property type="entry name" value="P-loop_NTPase"/>
</dbReference>
<evidence type="ECO:0000259" key="1">
    <source>
        <dbReference type="Pfam" id="PF00271"/>
    </source>
</evidence>
<name>A0A5B9NHE7_9CAUD</name>
<proteinExistence type="predicted"/>
<keyword evidence="3" id="KW-0378">Hydrolase</keyword>
<dbReference type="Pfam" id="PF04851">
    <property type="entry name" value="ResIII"/>
    <property type="match status" value="1"/>
</dbReference>